<dbReference type="Pfam" id="PF02156">
    <property type="entry name" value="Glyco_hydro_26"/>
    <property type="match status" value="1"/>
</dbReference>
<feature type="chain" id="PRO_5046639634" description="GH26 domain-containing protein" evidence="5">
    <location>
        <begin position="22"/>
        <end position="646"/>
    </location>
</feature>
<dbReference type="SUPFAM" id="SSF51445">
    <property type="entry name" value="(Trans)glycosidases"/>
    <property type="match status" value="1"/>
</dbReference>
<protein>
    <recommendedName>
        <fullName evidence="6">GH26 domain-containing protein</fullName>
    </recommendedName>
</protein>
<keyword evidence="5" id="KW-0732">Signal</keyword>
<dbReference type="InterPro" id="IPR022790">
    <property type="entry name" value="GH26_dom"/>
</dbReference>
<accession>A0ABX1WUU7</accession>
<dbReference type="Gene3D" id="2.60.40.2340">
    <property type="match status" value="2"/>
</dbReference>
<dbReference type="EMBL" id="RZNH01000009">
    <property type="protein sequence ID" value="NOU59693.1"/>
    <property type="molecule type" value="Genomic_DNA"/>
</dbReference>
<evidence type="ECO:0000256" key="4">
    <source>
        <dbReference type="PROSITE-ProRule" id="PRU01100"/>
    </source>
</evidence>
<evidence type="ECO:0000256" key="1">
    <source>
        <dbReference type="ARBA" id="ARBA00007754"/>
    </source>
</evidence>
<comment type="caution">
    <text evidence="7">The sequence shown here is derived from an EMBL/GenBank/DDBJ whole genome shotgun (WGS) entry which is preliminary data.</text>
</comment>
<dbReference type="Gene3D" id="2.60.40.10">
    <property type="entry name" value="Immunoglobulins"/>
    <property type="match status" value="1"/>
</dbReference>
<feature type="active site" description="Nucleophile" evidence="4">
    <location>
        <position position="559"/>
    </location>
</feature>
<dbReference type="RefSeq" id="WP_171594966.1">
    <property type="nucleotide sequence ID" value="NZ_RZNH01000009.1"/>
</dbReference>
<proteinExistence type="inferred from homology"/>
<dbReference type="PRINTS" id="PR00739">
    <property type="entry name" value="GLHYDRLASE26"/>
</dbReference>
<dbReference type="PROSITE" id="PS51764">
    <property type="entry name" value="GH26"/>
    <property type="match status" value="1"/>
</dbReference>
<feature type="signal peptide" evidence="5">
    <location>
        <begin position="1"/>
        <end position="21"/>
    </location>
</feature>
<gene>
    <name evidence="7" type="ORF">ELS83_07665</name>
</gene>
<dbReference type="InterPro" id="IPR013783">
    <property type="entry name" value="Ig-like_fold"/>
</dbReference>
<dbReference type="InterPro" id="IPR000805">
    <property type="entry name" value="Glyco_hydro_26"/>
</dbReference>
<keyword evidence="3 4" id="KW-0326">Glycosidase</keyword>
<dbReference type="InterPro" id="IPR017853">
    <property type="entry name" value="GH"/>
</dbReference>
<dbReference type="Gene3D" id="3.20.20.80">
    <property type="entry name" value="Glycosidases"/>
    <property type="match status" value="1"/>
</dbReference>
<evidence type="ECO:0000256" key="3">
    <source>
        <dbReference type="ARBA" id="ARBA00023295"/>
    </source>
</evidence>
<comment type="similarity">
    <text evidence="1 4">Belongs to the glycosyl hydrolase 26 family.</text>
</comment>
<keyword evidence="2 4" id="KW-0378">Hydrolase</keyword>
<dbReference type="PANTHER" id="PTHR40079:SF4">
    <property type="entry name" value="GH26 DOMAIN-CONTAINING PROTEIN-RELATED"/>
    <property type="match status" value="1"/>
</dbReference>
<organism evidence="7 8">
    <name type="scientific">Marinifilum caeruleilacunae</name>
    <dbReference type="NCBI Taxonomy" id="2499076"/>
    <lineage>
        <taxon>Bacteria</taxon>
        <taxon>Pseudomonadati</taxon>
        <taxon>Bacteroidota</taxon>
        <taxon>Bacteroidia</taxon>
        <taxon>Marinilabiliales</taxon>
        <taxon>Marinifilaceae</taxon>
    </lineage>
</organism>
<feature type="domain" description="GH26" evidence="6">
    <location>
        <begin position="310"/>
        <end position="637"/>
    </location>
</feature>
<name>A0ABX1WUU7_9BACT</name>
<evidence type="ECO:0000256" key="5">
    <source>
        <dbReference type="SAM" id="SignalP"/>
    </source>
</evidence>
<evidence type="ECO:0000256" key="2">
    <source>
        <dbReference type="ARBA" id="ARBA00022801"/>
    </source>
</evidence>
<dbReference type="PANTHER" id="PTHR40079">
    <property type="entry name" value="MANNAN ENDO-1,4-BETA-MANNOSIDASE E-RELATED"/>
    <property type="match status" value="1"/>
</dbReference>
<reference evidence="7 8" key="1">
    <citation type="submission" date="2018-12" db="EMBL/GenBank/DDBJ databases">
        <title>Marinifilum JC070 sp. nov., a marine bacterium isolated from Yongle Blue Hole in the South China Sea.</title>
        <authorList>
            <person name="Fu T."/>
        </authorList>
    </citation>
    <scope>NUCLEOTIDE SEQUENCE [LARGE SCALE GENOMIC DNA]</scope>
    <source>
        <strain evidence="7 8">JC070</strain>
    </source>
</reference>
<dbReference type="PROSITE" id="PS51257">
    <property type="entry name" value="PROKAR_LIPOPROTEIN"/>
    <property type="match status" value="1"/>
</dbReference>
<dbReference type="Proteomes" id="UP000732105">
    <property type="component" value="Unassembled WGS sequence"/>
</dbReference>
<feature type="active site" description="Proton donor" evidence="4">
    <location>
        <position position="463"/>
    </location>
</feature>
<keyword evidence="8" id="KW-1185">Reference proteome</keyword>
<sequence length="646" mass="72578">MLRICVLGLICLLLGVSCSDSEDVKSPLSEMISFSIKELDVDFSIGSDNYIETMVDDEVNLSSLTAVFQVSEKAKVYVGKTIQTSSYTKNDFSKNVNYTVEAEDGSTSEYTVVISKDSKILTFQIKELPETSFSINELSISADVLNGTGLSLLTAEFNISENSQLFVDGIEQESGKSQNDFTSAVTYHLIGSGGIEKDYVVTITELDNQAPKANAGDDKVIVVEQSTNKALVELDASLSSDLEGEIADYAWIENGQTIANGELVEIEFDLGIHNLTLEVTDQKGLKDTDDLTIDIREAGNYQPVDPDANQEVINLLKNLGKIANSNQFIFGQEFPLSFQLGSIRHDLSTSDCFDVTGDHPGVYGIDPHYMLYKTDQERQTHISEAKHAYENGSVVTFDFHQQSRSDNKIYYSDITTASDKELLYDIVNDQNGAREWFNGELDEVLDIINNELGFPVVFRLFHEMDGDWFWWGTKTKNHSAELYIEFYQIAADYIKERTNWVLFAWSPNGQLNESYYPGDNYVDLVGFDIYEPNKNDLKSKLISLSSFAYEHNKVAILAETGNRNNYISNDPDFWTSNILDAIVEGANEIRIAWVLAWFNAPWKSAQEDLFIPNGSSPEAAKEDFIQFKNNTHTLFQEETKALKVYE</sequence>
<evidence type="ECO:0000313" key="7">
    <source>
        <dbReference type="EMBL" id="NOU59693.1"/>
    </source>
</evidence>
<evidence type="ECO:0000313" key="8">
    <source>
        <dbReference type="Proteomes" id="UP000732105"/>
    </source>
</evidence>
<evidence type="ECO:0000259" key="6">
    <source>
        <dbReference type="PROSITE" id="PS51764"/>
    </source>
</evidence>